<organism evidence="1 2">
    <name type="scientific">Merluccius polli</name>
    <name type="common">Benguela hake</name>
    <name type="synonym">Merluccius cadenati</name>
    <dbReference type="NCBI Taxonomy" id="89951"/>
    <lineage>
        <taxon>Eukaryota</taxon>
        <taxon>Metazoa</taxon>
        <taxon>Chordata</taxon>
        <taxon>Craniata</taxon>
        <taxon>Vertebrata</taxon>
        <taxon>Euteleostomi</taxon>
        <taxon>Actinopterygii</taxon>
        <taxon>Neopterygii</taxon>
        <taxon>Teleostei</taxon>
        <taxon>Neoteleostei</taxon>
        <taxon>Acanthomorphata</taxon>
        <taxon>Zeiogadaria</taxon>
        <taxon>Gadariae</taxon>
        <taxon>Gadiformes</taxon>
        <taxon>Gadoidei</taxon>
        <taxon>Merlucciidae</taxon>
        <taxon>Merluccius</taxon>
    </lineage>
</organism>
<keyword evidence="2" id="KW-1185">Reference proteome</keyword>
<dbReference type="Proteomes" id="UP001174136">
    <property type="component" value="Unassembled WGS sequence"/>
</dbReference>
<protein>
    <submittedName>
        <fullName evidence="1">Uncharacterized protein</fullName>
    </submittedName>
</protein>
<name>A0AA47MZZ4_MERPO</name>
<proteinExistence type="predicted"/>
<reference evidence="1" key="1">
    <citation type="journal article" date="2023" name="Front. Mar. Sci.">
        <title>A new Merluccius polli reference genome to investigate the effects of global change in West African waters.</title>
        <authorList>
            <person name="Mateo J.L."/>
            <person name="Blanco-Fernandez C."/>
            <person name="Garcia-Vazquez E."/>
            <person name="Machado-Schiaffino G."/>
        </authorList>
    </citation>
    <scope>NUCLEOTIDE SEQUENCE</scope>
    <source>
        <strain evidence="1">C29</strain>
        <tissue evidence="1">Fin</tissue>
    </source>
</reference>
<sequence>MVRTKVEKTGRGSLVLGSQHSILAPMGRQKSGTDWDRGKDSLLPKLLHIGSKSTLSKINNPTLTIDGTTVSPSSQARNLGVILDPTLTLEPHIRQAINYKILDLTYKALHQLTLTSSPPTNPLGPSDPPQLAFYPQVQPGSFGDRPFSRAAPLPISSLLPSLRQLGSAQEVNWHLSSHQSTLRPVVRAGLEPATLRFPKGVWWRLALAGDDDADVGDCQRVLRLYRRPAAEVDEDALRVGRAVVHVGAAAVRRGLDDLTALDQELLALVQYPGSGTHVNSPDVNERGLAPAPLVAEEELGALEAAMVEVGLQSAVGAVNAGEALGHRLAGRPVDDRKVDDGRLGPAGLGLGQVLLQGGGLVRQAGHHKVVGHAVTLVLDHGWAYLGKGTANPEG</sequence>
<gene>
    <name evidence="1" type="ORF">N1851_009873</name>
</gene>
<dbReference type="AlphaFoldDB" id="A0AA47MZZ4"/>
<comment type="caution">
    <text evidence="1">The sequence shown here is derived from an EMBL/GenBank/DDBJ whole genome shotgun (WGS) entry which is preliminary data.</text>
</comment>
<dbReference type="EMBL" id="JAOPHQ010001764">
    <property type="protein sequence ID" value="KAK0149404.1"/>
    <property type="molecule type" value="Genomic_DNA"/>
</dbReference>
<accession>A0AA47MZZ4</accession>
<evidence type="ECO:0000313" key="1">
    <source>
        <dbReference type="EMBL" id="KAK0149404.1"/>
    </source>
</evidence>
<evidence type="ECO:0000313" key="2">
    <source>
        <dbReference type="Proteomes" id="UP001174136"/>
    </source>
</evidence>